<reference evidence="2 3" key="1">
    <citation type="journal article" date="2015" name="Sci. Rep.">
        <title>Genome of the facultative scuticociliatosis pathogen Pseudocohnilembus persalinus provides insight into its virulence through horizontal gene transfer.</title>
        <authorList>
            <person name="Xiong J."/>
            <person name="Wang G."/>
            <person name="Cheng J."/>
            <person name="Tian M."/>
            <person name="Pan X."/>
            <person name="Warren A."/>
            <person name="Jiang C."/>
            <person name="Yuan D."/>
            <person name="Miao W."/>
        </authorList>
    </citation>
    <scope>NUCLEOTIDE SEQUENCE [LARGE SCALE GENOMIC DNA]</scope>
    <source>
        <strain evidence="2">36N120E</strain>
    </source>
</reference>
<evidence type="ECO:0000313" key="2">
    <source>
        <dbReference type="EMBL" id="KRX00452.1"/>
    </source>
</evidence>
<protein>
    <submittedName>
        <fullName evidence="2">Uncharacterized protein</fullName>
    </submittedName>
</protein>
<dbReference type="OMA" id="MIANWPP"/>
<name>A0A0V0QE29_PSEPJ</name>
<proteinExistence type="predicted"/>
<dbReference type="Proteomes" id="UP000054937">
    <property type="component" value="Unassembled WGS sequence"/>
</dbReference>
<feature type="coiled-coil region" evidence="1">
    <location>
        <begin position="183"/>
        <end position="217"/>
    </location>
</feature>
<sequence>MQKIKITDPLKCKKQDHNESPIQYFNFSNEIDELFQCIYCVQEYQNNHNKIVLDQLFSQPVWKIRNFPPLHDQELGKKIRKIIELNQEENLNQFQQEILQKIEKIYFKTEEEVVKSLHQLKKETIQTYQDVFLQMRFQLSYDIEPLKEMIYKYSKNEINLEKLFQQQLEMKEDFVSPIKLYNTQKQEIKTQVIQKQLEQLENDLKNFKQTLESTVFNESLQQLEAFNKQSELKFYKSNYNSQFFPLQEITISNQINNNNINTILHFDDKTIDQKKQVYSQVLDKFKTHHIKMKINFNGNNKQIIRFAILDSQNKDSGYCGQNNILITDISGKCESNNGISFDKQGQDFSSFMQNDKTIFNIVINYSKKLFQIYDDEKICYINHVINQDLIKEDMLLGIRCFQNHKFPAKFTVLEYFTY</sequence>
<dbReference type="EMBL" id="LDAU01000189">
    <property type="protein sequence ID" value="KRX00452.1"/>
    <property type="molecule type" value="Genomic_DNA"/>
</dbReference>
<organism evidence="2 3">
    <name type="scientific">Pseudocohnilembus persalinus</name>
    <name type="common">Ciliate</name>
    <dbReference type="NCBI Taxonomy" id="266149"/>
    <lineage>
        <taxon>Eukaryota</taxon>
        <taxon>Sar</taxon>
        <taxon>Alveolata</taxon>
        <taxon>Ciliophora</taxon>
        <taxon>Intramacronucleata</taxon>
        <taxon>Oligohymenophorea</taxon>
        <taxon>Scuticociliatia</taxon>
        <taxon>Philasterida</taxon>
        <taxon>Pseudocohnilembidae</taxon>
        <taxon>Pseudocohnilembus</taxon>
    </lineage>
</organism>
<evidence type="ECO:0000256" key="1">
    <source>
        <dbReference type="SAM" id="Coils"/>
    </source>
</evidence>
<evidence type="ECO:0000313" key="3">
    <source>
        <dbReference type="Proteomes" id="UP000054937"/>
    </source>
</evidence>
<dbReference type="InParanoid" id="A0A0V0QE29"/>
<keyword evidence="1" id="KW-0175">Coiled coil</keyword>
<dbReference type="AlphaFoldDB" id="A0A0V0QE29"/>
<comment type="caution">
    <text evidence="2">The sequence shown here is derived from an EMBL/GenBank/DDBJ whole genome shotgun (WGS) entry which is preliminary data.</text>
</comment>
<gene>
    <name evidence="2" type="ORF">PPERSA_03185</name>
</gene>
<accession>A0A0V0QE29</accession>
<keyword evidence="3" id="KW-1185">Reference proteome</keyword>